<reference evidence="3 4" key="1">
    <citation type="submission" date="2020-07" db="EMBL/GenBank/DDBJ databases">
        <title>Comparative genomics of pyrophilous fungi reveals a link between fire events and developmental genes.</title>
        <authorList>
            <consortium name="DOE Joint Genome Institute"/>
            <person name="Steindorff A.S."/>
            <person name="Carver A."/>
            <person name="Calhoun S."/>
            <person name="Stillman K."/>
            <person name="Liu H."/>
            <person name="Lipzen A."/>
            <person name="Pangilinan J."/>
            <person name="Labutti K."/>
            <person name="Bruns T.D."/>
            <person name="Grigoriev I.V."/>
        </authorList>
    </citation>
    <scope>NUCLEOTIDE SEQUENCE [LARGE SCALE GENOMIC DNA]</scope>
    <source>
        <strain evidence="3 4">CBS 144469</strain>
    </source>
</reference>
<feature type="domain" description="C2H2-type" evidence="2">
    <location>
        <begin position="76"/>
        <end position="97"/>
    </location>
</feature>
<feature type="region of interest" description="Disordered" evidence="1">
    <location>
        <begin position="93"/>
        <end position="122"/>
    </location>
</feature>
<evidence type="ECO:0000256" key="1">
    <source>
        <dbReference type="SAM" id="MobiDB-lite"/>
    </source>
</evidence>
<organism evidence="3 4">
    <name type="scientific">Ephemerocybe angulata</name>
    <dbReference type="NCBI Taxonomy" id="980116"/>
    <lineage>
        <taxon>Eukaryota</taxon>
        <taxon>Fungi</taxon>
        <taxon>Dikarya</taxon>
        <taxon>Basidiomycota</taxon>
        <taxon>Agaricomycotina</taxon>
        <taxon>Agaricomycetes</taxon>
        <taxon>Agaricomycetidae</taxon>
        <taxon>Agaricales</taxon>
        <taxon>Agaricineae</taxon>
        <taxon>Psathyrellaceae</taxon>
        <taxon>Ephemerocybe</taxon>
    </lineage>
</organism>
<evidence type="ECO:0000259" key="2">
    <source>
        <dbReference type="PROSITE" id="PS00028"/>
    </source>
</evidence>
<evidence type="ECO:0000313" key="4">
    <source>
        <dbReference type="Proteomes" id="UP000521943"/>
    </source>
</evidence>
<protein>
    <recommendedName>
        <fullName evidence="2">C2H2-type domain-containing protein</fullName>
    </recommendedName>
</protein>
<dbReference type="Gene3D" id="3.30.160.60">
    <property type="entry name" value="Classic Zinc Finger"/>
    <property type="match status" value="1"/>
</dbReference>
<name>A0A8H6M2N7_9AGAR</name>
<gene>
    <name evidence="3" type="ORF">DFP72DRAFT_911650</name>
</gene>
<dbReference type="EMBL" id="JACGCI010000059">
    <property type="protein sequence ID" value="KAF6750036.1"/>
    <property type="molecule type" value="Genomic_DNA"/>
</dbReference>
<dbReference type="PROSITE" id="PS00028">
    <property type="entry name" value="ZINC_FINGER_C2H2_1"/>
    <property type="match status" value="1"/>
</dbReference>
<dbReference type="OrthoDB" id="3079099at2759"/>
<dbReference type="AlphaFoldDB" id="A0A8H6M2N7"/>
<dbReference type="Proteomes" id="UP000521943">
    <property type="component" value="Unassembled WGS sequence"/>
</dbReference>
<accession>A0A8H6M2N7</accession>
<evidence type="ECO:0000313" key="3">
    <source>
        <dbReference type="EMBL" id="KAF6750036.1"/>
    </source>
</evidence>
<feature type="non-terminal residue" evidence="3">
    <location>
        <position position="160"/>
    </location>
</feature>
<keyword evidence="4" id="KW-1185">Reference proteome</keyword>
<proteinExistence type="predicted"/>
<dbReference type="InterPro" id="IPR013087">
    <property type="entry name" value="Znf_C2H2_type"/>
</dbReference>
<sequence length="160" mass="18389">FLPSCGCPPLPAILSVAIYLSSYANAYRYDEQNEVYAREPHYVDTLSHEITARDLLSELTTRELVDELKRRSRSRCNRCNLEFKLQEDLDKHNENKHKEGPKLVCPDHPNMEFPSPGELRRHNRDAHDRGICSTCQLDIPANLRRHRGTCQTRAPPPSPA</sequence>
<comment type="caution">
    <text evidence="3">The sequence shown here is derived from an EMBL/GenBank/DDBJ whole genome shotgun (WGS) entry which is preliminary data.</text>
</comment>